<feature type="compositionally biased region" description="Low complexity" evidence="1">
    <location>
        <begin position="404"/>
        <end position="420"/>
    </location>
</feature>
<evidence type="ECO:0008006" key="4">
    <source>
        <dbReference type="Google" id="ProtNLM"/>
    </source>
</evidence>
<feature type="compositionally biased region" description="Low complexity" evidence="1">
    <location>
        <begin position="265"/>
        <end position="281"/>
    </location>
</feature>
<proteinExistence type="predicted"/>
<feature type="compositionally biased region" description="Basic and acidic residues" evidence="1">
    <location>
        <begin position="462"/>
        <end position="480"/>
    </location>
</feature>
<dbReference type="OrthoDB" id="3695206at2"/>
<feature type="compositionally biased region" description="Gly residues" evidence="1">
    <location>
        <begin position="317"/>
        <end position="338"/>
    </location>
</feature>
<feature type="compositionally biased region" description="Low complexity" evidence="1">
    <location>
        <begin position="339"/>
        <end position="348"/>
    </location>
</feature>
<feature type="region of interest" description="Disordered" evidence="1">
    <location>
        <begin position="233"/>
        <end position="530"/>
    </location>
</feature>
<accession>A0A1H8YJJ2</accession>
<evidence type="ECO:0000313" key="2">
    <source>
        <dbReference type="EMBL" id="SEP52222.1"/>
    </source>
</evidence>
<feature type="compositionally biased region" description="Basic and acidic residues" evidence="1">
    <location>
        <begin position="496"/>
        <end position="530"/>
    </location>
</feature>
<feature type="compositionally biased region" description="Gly residues" evidence="1">
    <location>
        <begin position="436"/>
        <end position="445"/>
    </location>
</feature>
<dbReference type="Proteomes" id="UP000198582">
    <property type="component" value="Unassembled WGS sequence"/>
</dbReference>
<dbReference type="STRING" id="394193.SAMN04489732_119104"/>
<dbReference type="EMBL" id="FOEF01000019">
    <property type="protein sequence ID" value="SEP52222.1"/>
    <property type="molecule type" value="Genomic_DNA"/>
</dbReference>
<protein>
    <recommendedName>
        <fullName evidence="4">PPE family protein</fullName>
    </recommendedName>
</protein>
<name>A0A1H8YJJ2_9PSEU</name>
<dbReference type="Gene3D" id="1.20.1260.20">
    <property type="entry name" value="PPE superfamily"/>
    <property type="match status" value="1"/>
</dbReference>
<feature type="compositionally biased region" description="Gly residues" evidence="1">
    <location>
        <begin position="361"/>
        <end position="374"/>
    </location>
</feature>
<evidence type="ECO:0000256" key="1">
    <source>
        <dbReference type="SAM" id="MobiDB-lite"/>
    </source>
</evidence>
<organism evidence="2 3">
    <name type="scientific">Amycolatopsis saalfeldensis</name>
    <dbReference type="NCBI Taxonomy" id="394193"/>
    <lineage>
        <taxon>Bacteria</taxon>
        <taxon>Bacillati</taxon>
        <taxon>Actinomycetota</taxon>
        <taxon>Actinomycetes</taxon>
        <taxon>Pseudonocardiales</taxon>
        <taxon>Pseudonocardiaceae</taxon>
        <taxon>Amycolatopsis</taxon>
    </lineage>
</organism>
<dbReference type="RefSeq" id="WP_091625142.1">
    <property type="nucleotide sequence ID" value="NZ_FOEF01000019.1"/>
</dbReference>
<dbReference type="InterPro" id="IPR038332">
    <property type="entry name" value="PPE_sf"/>
</dbReference>
<gene>
    <name evidence="2" type="ORF">SAMN04489732_119104</name>
</gene>
<evidence type="ECO:0000313" key="3">
    <source>
        <dbReference type="Proteomes" id="UP000198582"/>
    </source>
</evidence>
<dbReference type="AlphaFoldDB" id="A0A1H8YJJ2"/>
<sequence length="530" mass="52684">MEISDLAGRIRDHRFDGWTDTAIATEIERFGTGDGIGSIGTAVDALKAVASALADTDNTLRTQLTQLGVEWQSEAGGQAGQVFTQQAGFSQDAMTKVSHTAEMLFAQGEAFNRTKYKLPDADTVLKGAGGYTIGDSLASLIGFETDHASQVDAAQNARSQALEALNDYAQQSGENLLSSETLSAPQTLTVAGPSGQKSVTDLAGSVIDVTPDGSVKPASASVQSHYVAPPVAQPVSNAHVDPPTPAYGIAVQAPPARPSAGPGNSTTTSSAPAVSSGGQASAPPPSGWVEAPGRGTAREPSGGQGRASDGFVPPVSGGPGVPGSGSGPALGSGSGSGSVGRPPMSGSAAPGGSGTMADGVFGRGATGGTGGGDQALGRGRFVGSAPESTVTPVQGGSPAAAPKGGMSAGELGAGAAALGAGAAGGALSGEKERQGRGFGAGGSGKGPVRPLPVDDLPEEEAIALRKAEQITPEPPHDDTKFLAPAATQGEGETDEEHVRRFGVDDKDLFNDRRMVSRDVIGDDPGDGHRP</sequence>
<reference evidence="2 3" key="1">
    <citation type="submission" date="2016-10" db="EMBL/GenBank/DDBJ databases">
        <authorList>
            <person name="de Groot N.N."/>
        </authorList>
    </citation>
    <scope>NUCLEOTIDE SEQUENCE [LARGE SCALE GENOMIC DNA]</scope>
    <source>
        <strain evidence="2 3">DSM 44993</strain>
    </source>
</reference>
<keyword evidence="3" id="KW-1185">Reference proteome</keyword>